<dbReference type="InterPro" id="IPR014977">
    <property type="entry name" value="WRC_dom"/>
</dbReference>
<organism evidence="5 6">
    <name type="scientific">Stylosanthes scabra</name>
    <dbReference type="NCBI Taxonomy" id="79078"/>
    <lineage>
        <taxon>Eukaryota</taxon>
        <taxon>Viridiplantae</taxon>
        <taxon>Streptophyta</taxon>
        <taxon>Embryophyta</taxon>
        <taxon>Tracheophyta</taxon>
        <taxon>Spermatophyta</taxon>
        <taxon>Magnoliopsida</taxon>
        <taxon>eudicotyledons</taxon>
        <taxon>Gunneridae</taxon>
        <taxon>Pentapetalae</taxon>
        <taxon>rosids</taxon>
        <taxon>fabids</taxon>
        <taxon>Fabales</taxon>
        <taxon>Fabaceae</taxon>
        <taxon>Papilionoideae</taxon>
        <taxon>50 kb inversion clade</taxon>
        <taxon>dalbergioids sensu lato</taxon>
        <taxon>Dalbergieae</taxon>
        <taxon>Pterocarpus clade</taxon>
        <taxon>Stylosanthes</taxon>
    </lineage>
</organism>
<evidence type="ECO:0000256" key="3">
    <source>
        <dbReference type="SAM" id="MobiDB-lite"/>
    </source>
</evidence>
<dbReference type="EMBL" id="JASCZI010060417">
    <property type="protein sequence ID" value="MED6130434.1"/>
    <property type="molecule type" value="Genomic_DNA"/>
</dbReference>
<dbReference type="PANTHER" id="PTHR34122">
    <property type="entry name" value="EXPRESSED PROTEIN-RELATED"/>
    <property type="match status" value="1"/>
</dbReference>
<accession>A0ABU6S2F4</accession>
<dbReference type="PANTHER" id="PTHR34122:SF1">
    <property type="entry name" value="EXPRESSED PROTEIN"/>
    <property type="match status" value="1"/>
</dbReference>
<evidence type="ECO:0000259" key="4">
    <source>
        <dbReference type="PROSITE" id="PS51667"/>
    </source>
</evidence>
<feature type="domain" description="WRC" evidence="4">
    <location>
        <begin position="231"/>
        <end position="275"/>
    </location>
</feature>
<feature type="compositionally biased region" description="Gly residues" evidence="3">
    <location>
        <begin position="311"/>
        <end position="322"/>
    </location>
</feature>
<evidence type="ECO:0000313" key="6">
    <source>
        <dbReference type="Proteomes" id="UP001341840"/>
    </source>
</evidence>
<dbReference type="PROSITE" id="PS51667">
    <property type="entry name" value="WRC"/>
    <property type="match status" value="1"/>
</dbReference>
<keyword evidence="6" id="KW-1185">Reference proteome</keyword>
<feature type="compositionally biased region" description="Basic residues" evidence="3">
    <location>
        <begin position="183"/>
        <end position="192"/>
    </location>
</feature>
<keyword evidence="1" id="KW-0539">Nucleus</keyword>
<evidence type="ECO:0000256" key="1">
    <source>
        <dbReference type="ARBA" id="ARBA00023242"/>
    </source>
</evidence>
<feature type="region of interest" description="Disordered" evidence="3">
    <location>
        <begin position="1"/>
        <end position="222"/>
    </location>
</feature>
<feature type="compositionally biased region" description="Basic and acidic residues" evidence="3">
    <location>
        <begin position="107"/>
        <end position="126"/>
    </location>
</feature>
<feature type="compositionally biased region" description="Acidic residues" evidence="3">
    <location>
        <begin position="202"/>
        <end position="212"/>
    </location>
</feature>
<name>A0ABU6S2F4_9FABA</name>
<protein>
    <recommendedName>
        <fullName evidence="4">WRC domain-containing protein</fullName>
    </recommendedName>
</protein>
<proteinExistence type="predicted"/>
<evidence type="ECO:0000256" key="2">
    <source>
        <dbReference type="PROSITE-ProRule" id="PRU01002"/>
    </source>
</evidence>
<comment type="caution">
    <text evidence="5">The sequence shown here is derived from an EMBL/GenBank/DDBJ whole genome shotgun (WGS) entry which is preliminary data.</text>
</comment>
<evidence type="ECO:0000313" key="5">
    <source>
        <dbReference type="EMBL" id="MED6130434.1"/>
    </source>
</evidence>
<feature type="compositionally biased region" description="Low complexity" evidence="3">
    <location>
        <begin position="35"/>
        <end position="50"/>
    </location>
</feature>
<reference evidence="5 6" key="1">
    <citation type="journal article" date="2023" name="Plants (Basel)">
        <title>Bridging the Gap: Combining Genomics and Transcriptomics Approaches to Understand Stylosanthes scabra, an Orphan Legume from the Brazilian Caatinga.</title>
        <authorList>
            <person name="Ferreira-Neto J.R.C."/>
            <person name="da Silva M.D."/>
            <person name="Binneck E."/>
            <person name="de Melo N.F."/>
            <person name="da Silva R.H."/>
            <person name="de Melo A.L.T.M."/>
            <person name="Pandolfi V."/>
            <person name="Bustamante F.O."/>
            <person name="Brasileiro-Vidal A.C."/>
            <person name="Benko-Iseppon A.M."/>
        </authorList>
    </citation>
    <scope>NUCLEOTIDE SEQUENCE [LARGE SCALE GENOMIC DNA]</scope>
    <source>
        <tissue evidence="5">Leaves</tissue>
    </source>
</reference>
<feature type="compositionally biased region" description="Pro residues" evidence="3">
    <location>
        <begin position="133"/>
        <end position="145"/>
    </location>
</feature>
<feature type="compositionally biased region" description="Basic and acidic residues" evidence="3">
    <location>
        <begin position="155"/>
        <end position="166"/>
    </location>
</feature>
<dbReference type="Pfam" id="PF08879">
    <property type="entry name" value="WRC"/>
    <property type="match status" value="1"/>
</dbReference>
<dbReference type="Proteomes" id="UP001341840">
    <property type="component" value="Unassembled WGS sequence"/>
</dbReference>
<sequence length="355" mass="38890">MRIRKRHALLSSSHFPAAPSSDPHPNVNEQGLVQLTAASTTATLPSSSLSLHHRERGSSRVLSSDPGGRPSDQAVAPIKGWDDSSGESGAHRQHIKQDPSVEDNDDDGRREDSEEEKKKLSNDWRKGGIFGSLPPPPPPPPPPPLKLYSSPTPQEDERWCEEEKAIPFKKRRGTFDMNDANKKTKGKMKTKMNNKCSNSNTSEEEEEEEEEKEEKVKVKVKGKKRGRGSAVMEGSRCSRVNGRGWRCCQQTLVGYSLCEHHLGKGRLRSMTSVRNRSSTTTAAAAPTTTTTNNNKPIIKEEEEDKRRKMIMGGGGGGGGGGSSKKKMKQLGMVKARSINSLLGQTSNNTPITTNK</sequence>
<gene>
    <name evidence="5" type="ORF">PIB30_116876</name>
</gene>
<feature type="region of interest" description="Disordered" evidence="3">
    <location>
        <begin position="304"/>
        <end position="328"/>
    </location>
</feature>
<comment type="caution">
    <text evidence="2">Lacks conserved residue(s) required for the propagation of feature annotation.</text>
</comment>